<comment type="caution">
    <text evidence="3">The sequence shown here is derived from an EMBL/GenBank/DDBJ whole genome shotgun (WGS) entry which is preliminary data.</text>
</comment>
<dbReference type="Pfam" id="PF00394">
    <property type="entry name" value="Cu-oxidase"/>
    <property type="match status" value="1"/>
</dbReference>
<gene>
    <name evidence="3" type="ORF">HC175_23090</name>
</gene>
<feature type="non-terminal residue" evidence="3">
    <location>
        <position position="1"/>
    </location>
</feature>
<feature type="non-terminal residue" evidence="3">
    <location>
        <position position="97"/>
    </location>
</feature>
<feature type="region of interest" description="Disordered" evidence="1">
    <location>
        <begin position="73"/>
        <end position="97"/>
    </location>
</feature>
<reference evidence="3 4" key="1">
    <citation type="submission" date="2020-03" db="EMBL/GenBank/DDBJ databases">
        <title>Salinimicrobium sp. nov, isolated from SCS.</title>
        <authorList>
            <person name="Cao W.R."/>
        </authorList>
    </citation>
    <scope>NUCLEOTIDE SEQUENCE [LARGE SCALE GENOMIC DNA]</scope>
    <source>
        <strain evidence="4">J15B91</strain>
    </source>
</reference>
<protein>
    <submittedName>
        <fullName evidence="3">Copper oxidase</fullName>
    </submittedName>
</protein>
<dbReference type="InterPro" id="IPR001117">
    <property type="entry name" value="Cu-oxidase_2nd"/>
</dbReference>
<organism evidence="3 4">
    <name type="scientific">Salinimicrobium oceani</name>
    <dbReference type="NCBI Taxonomy" id="2722702"/>
    <lineage>
        <taxon>Bacteria</taxon>
        <taxon>Pseudomonadati</taxon>
        <taxon>Bacteroidota</taxon>
        <taxon>Flavobacteriia</taxon>
        <taxon>Flavobacteriales</taxon>
        <taxon>Flavobacteriaceae</taxon>
        <taxon>Salinimicrobium</taxon>
    </lineage>
</organism>
<evidence type="ECO:0000313" key="4">
    <source>
        <dbReference type="Proteomes" id="UP000703674"/>
    </source>
</evidence>
<feature type="domain" description="Plastocyanin-like" evidence="2">
    <location>
        <begin position="1"/>
        <end position="79"/>
    </location>
</feature>
<dbReference type="Proteomes" id="UP000703674">
    <property type="component" value="Unassembled WGS sequence"/>
</dbReference>
<evidence type="ECO:0000259" key="2">
    <source>
        <dbReference type="Pfam" id="PF00394"/>
    </source>
</evidence>
<dbReference type="InterPro" id="IPR008972">
    <property type="entry name" value="Cupredoxin"/>
</dbReference>
<evidence type="ECO:0000256" key="1">
    <source>
        <dbReference type="SAM" id="MobiDB-lite"/>
    </source>
</evidence>
<name>A0ABX1D5X4_9FLAO</name>
<evidence type="ECO:0000313" key="3">
    <source>
        <dbReference type="EMBL" id="NJW55804.1"/>
    </source>
</evidence>
<accession>A0ABX1D5X4</accession>
<dbReference type="EMBL" id="JAAVJR010001565">
    <property type="protein sequence ID" value="NJW55804.1"/>
    <property type="molecule type" value="Genomic_DNA"/>
</dbReference>
<sequence length="97" mass="10360">VRLRFINAAASSQFWLTFGGENDPLLVAADGLDVVPVEHKKTFIAVAETYDFIVTVPETGQLEVRATAQDGTGQTSAFLGTGKNISAPDDLPRPDLV</sequence>
<proteinExistence type="predicted"/>
<keyword evidence="4" id="KW-1185">Reference proteome</keyword>
<dbReference type="SUPFAM" id="SSF49503">
    <property type="entry name" value="Cupredoxins"/>
    <property type="match status" value="1"/>
</dbReference>
<dbReference type="Gene3D" id="2.60.40.420">
    <property type="entry name" value="Cupredoxins - blue copper proteins"/>
    <property type="match status" value="1"/>
</dbReference>